<evidence type="ECO:0000313" key="7">
    <source>
        <dbReference type="Proteomes" id="UP000287171"/>
    </source>
</evidence>
<dbReference type="CDD" id="cd03894">
    <property type="entry name" value="M20_ArgE"/>
    <property type="match status" value="1"/>
</dbReference>
<keyword evidence="2" id="KW-0479">Metal-binding</keyword>
<evidence type="ECO:0000256" key="4">
    <source>
        <dbReference type="ARBA" id="ARBA00022833"/>
    </source>
</evidence>
<evidence type="ECO:0000256" key="1">
    <source>
        <dbReference type="ARBA" id="ARBA00001947"/>
    </source>
</evidence>
<dbReference type="GO" id="GO:0006526">
    <property type="term" value="P:L-arginine biosynthetic process"/>
    <property type="evidence" value="ECO:0007669"/>
    <property type="project" value="TreeGrafter"/>
</dbReference>
<sequence length="408" mass="44804">MSNTEIQQSELWEVSRQLIGFDTVSAHSNLEAVHYLEGYLKEMGFNVKVIVDQVDGVDKASVLAWYGPAVSNGLMISGHIDVVPFDGQPGWKTNPRVMQTDGKRIYGRGTADMKIAMAQALVAAKQVIKQQQDFKRPLLFIFTYDEEVAGQGSGKLIKILPQFFKETLPMPEVALIGEPTDFEIFPAHKGYATFDLVVHGKGGHSSVPKKGLNAIEKMGDVIRIISEIDTELEERITAENIELFPECPPSAFNCGIINGGLAGNMIADTCRLKMSLRVSPGDSSEEIIGTLKERIEDRVARKMREFAPDCDVVIENLHSTPPMKSPMQSSLSALLSRVMEKQVVHGAPYGTDAGNFQHLGINSYICGPGALSEAHQPNESIPVEHFLSGQEKLEQIIAAWCVKDEGTH</sequence>
<dbReference type="InterPro" id="IPR011650">
    <property type="entry name" value="Peptidase_M20_dimer"/>
</dbReference>
<dbReference type="AlphaFoldDB" id="A0A402BIC0"/>
<feature type="domain" description="Peptidase M20 dimerisation" evidence="5">
    <location>
        <begin position="187"/>
        <end position="299"/>
    </location>
</feature>
<evidence type="ECO:0000256" key="2">
    <source>
        <dbReference type="ARBA" id="ARBA00022723"/>
    </source>
</evidence>
<evidence type="ECO:0000259" key="5">
    <source>
        <dbReference type="Pfam" id="PF07687"/>
    </source>
</evidence>
<dbReference type="PANTHER" id="PTHR43808:SF31">
    <property type="entry name" value="N-ACETYL-L-CITRULLINE DEACETYLASE"/>
    <property type="match status" value="1"/>
</dbReference>
<dbReference type="InterPro" id="IPR001261">
    <property type="entry name" value="ArgE/DapE_CS"/>
</dbReference>
<name>A0A402BIC0_9CHLR</name>
<proteinExistence type="predicted"/>
<dbReference type="PROSITE" id="PS00758">
    <property type="entry name" value="ARGE_DAPE_CPG2_1"/>
    <property type="match status" value="1"/>
</dbReference>
<keyword evidence="3" id="KW-0378">Hydrolase</keyword>
<dbReference type="GO" id="GO:0046872">
    <property type="term" value="F:metal ion binding"/>
    <property type="evidence" value="ECO:0007669"/>
    <property type="project" value="UniProtKB-KW"/>
</dbReference>
<comment type="caution">
    <text evidence="6">The sequence shown here is derived from an EMBL/GenBank/DDBJ whole genome shotgun (WGS) entry which is preliminary data.</text>
</comment>
<dbReference type="InterPro" id="IPR050072">
    <property type="entry name" value="Peptidase_M20A"/>
</dbReference>
<dbReference type="Pfam" id="PF07687">
    <property type="entry name" value="M20_dimer"/>
    <property type="match status" value="1"/>
</dbReference>
<dbReference type="Gene3D" id="3.40.630.10">
    <property type="entry name" value="Zn peptidases"/>
    <property type="match status" value="1"/>
</dbReference>
<dbReference type="SUPFAM" id="SSF53187">
    <property type="entry name" value="Zn-dependent exopeptidases"/>
    <property type="match status" value="1"/>
</dbReference>
<gene>
    <name evidence="6" type="primary">argE</name>
    <name evidence="6" type="ORF">KDA_65990</name>
</gene>
<evidence type="ECO:0000313" key="6">
    <source>
        <dbReference type="EMBL" id="GCE31115.1"/>
    </source>
</evidence>
<keyword evidence="7" id="KW-1185">Reference proteome</keyword>
<protein>
    <submittedName>
        <fullName evidence="6">Acetylornithine deacetylase</fullName>
    </submittedName>
</protein>
<dbReference type="EMBL" id="BIFT01000002">
    <property type="protein sequence ID" value="GCE31115.1"/>
    <property type="molecule type" value="Genomic_DNA"/>
</dbReference>
<dbReference type="Pfam" id="PF01546">
    <property type="entry name" value="Peptidase_M20"/>
    <property type="match status" value="1"/>
</dbReference>
<accession>A0A402BIC0</accession>
<keyword evidence="4" id="KW-0862">Zinc</keyword>
<dbReference type="InterPro" id="IPR036264">
    <property type="entry name" value="Bact_exopeptidase_dim_dom"/>
</dbReference>
<dbReference type="PANTHER" id="PTHR43808">
    <property type="entry name" value="ACETYLORNITHINE DEACETYLASE"/>
    <property type="match status" value="1"/>
</dbReference>
<reference evidence="7" key="1">
    <citation type="submission" date="2018-12" db="EMBL/GenBank/DDBJ databases">
        <title>Tengunoibacter tsumagoiensis gen. nov., sp. nov., Dictyobacter kobayashii sp. nov., D. alpinus sp. nov., and D. joshuensis sp. nov. and description of Dictyobacteraceae fam. nov. within the order Ktedonobacterales isolated from Tengu-no-mugimeshi.</title>
        <authorList>
            <person name="Wang C.M."/>
            <person name="Zheng Y."/>
            <person name="Sakai Y."/>
            <person name="Toyoda A."/>
            <person name="Minakuchi Y."/>
            <person name="Abe K."/>
            <person name="Yokota A."/>
            <person name="Yabe S."/>
        </authorList>
    </citation>
    <scope>NUCLEOTIDE SEQUENCE [LARGE SCALE GENOMIC DNA]</scope>
    <source>
        <strain evidence="7">Uno16</strain>
    </source>
</reference>
<dbReference type="InterPro" id="IPR002933">
    <property type="entry name" value="Peptidase_M20"/>
</dbReference>
<dbReference type="GO" id="GO:0008777">
    <property type="term" value="F:acetylornithine deacetylase activity"/>
    <property type="evidence" value="ECO:0007669"/>
    <property type="project" value="TreeGrafter"/>
</dbReference>
<dbReference type="Proteomes" id="UP000287171">
    <property type="component" value="Unassembled WGS sequence"/>
</dbReference>
<evidence type="ECO:0000256" key="3">
    <source>
        <dbReference type="ARBA" id="ARBA00022801"/>
    </source>
</evidence>
<comment type="cofactor">
    <cofactor evidence="1">
        <name>Zn(2+)</name>
        <dbReference type="ChEBI" id="CHEBI:29105"/>
    </cofactor>
</comment>
<organism evidence="6 7">
    <name type="scientific">Dictyobacter alpinus</name>
    <dbReference type="NCBI Taxonomy" id="2014873"/>
    <lineage>
        <taxon>Bacteria</taxon>
        <taxon>Bacillati</taxon>
        <taxon>Chloroflexota</taxon>
        <taxon>Ktedonobacteria</taxon>
        <taxon>Ktedonobacterales</taxon>
        <taxon>Dictyobacteraceae</taxon>
        <taxon>Dictyobacter</taxon>
    </lineage>
</organism>
<dbReference type="RefSeq" id="WP_161982597.1">
    <property type="nucleotide sequence ID" value="NZ_BIFT01000002.1"/>
</dbReference>
<dbReference type="SUPFAM" id="SSF55031">
    <property type="entry name" value="Bacterial exopeptidase dimerisation domain"/>
    <property type="match status" value="1"/>
</dbReference>
<dbReference type="Gene3D" id="3.30.70.360">
    <property type="match status" value="1"/>
</dbReference>